<sequence length="179" mass="19624">MRRWLTLLSLLILAGCQSAPQPLTIDPPLSELSSSGDVNGIAVVDARAHSYLLRVERSQDTAQFSSSREPLEQTIKQALEAVIPISSQSPVTWKVIIDEALITVSQGPVKYRAHHEITLTVTASNGHQFFTRDFHGSAQSEGAFQADEAVLEREFSELLGSLLSDLANDPKLRMQQGND</sequence>
<dbReference type="RefSeq" id="WP_126842562.1">
    <property type="nucleotide sequence ID" value="NZ_PIQH01000010.1"/>
</dbReference>
<dbReference type="AlphaFoldDB" id="A0A432ZLB8"/>
<protein>
    <recommendedName>
        <fullName evidence="4">Lipoprotein</fullName>
    </recommendedName>
</protein>
<gene>
    <name evidence="2" type="ORF">CWI84_10610</name>
</gene>
<feature type="signal peptide" evidence="1">
    <location>
        <begin position="1"/>
        <end position="19"/>
    </location>
</feature>
<dbReference type="InterPro" id="IPR005619">
    <property type="entry name" value="Uncharacterised_YajG"/>
</dbReference>
<dbReference type="EMBL" id="PIQH01000010">
    <property type="protein sequence ID" value="RUO78781.1"/>
    <property type="molecule type" value="Genomic_DNA"/>
</dbReference>
<dbReference type="Proteomes" id="UP000287996">
    <property type="component" value="Unassembled WGS sequence"/>
</dbReference>
<evidence type="ECO:0000313" key="2">
    <source>
        <dbReference type="EMBL" id="RUO78781.1"/>
    </source>
</evidence>
<evidence type="ECO:0008006" key="4">
    <source>
        <dbReference type="Google" id="ProtNLM"/>
    </source>
</evidence>
<evidence type="ECO:0000313" key="3">
    <source>
        <dbReference type="Proteomes" id="UP000287996"/>
    </source>
</evidence>
<keyword evidence="1" id="KW-0732">Signal</keyword>
<evidence type="ECO:0000256" key="1">
    <source>
        <dbReference type="SAM" id="SignalP"/>
    </source>
</evidence>
<feature type="chain" id="PRO_5019093223" description="Lipoprotein" evidence="1">
    <location>
        <begin position="20"/>
        <end position="179"/>
    </location>
</feature>
<dbReference type="Pfam" id="PF03923">
    <property type="entry name" value="Lipoprotein_16"/>
    <property type="match status" value="1"/>
</dbReference>
<dbReference type="PROSITE" id="PS51257">
    <property type="entry name" value="PROKAR_LIPOPROTEIN"/>
    <property type="match status" value="1"/>
</dbReference>
<accession>A0A432ZLB8</accession>
<proteinExistence type="predicted"/>
<organism evidence="2 3">
    <name type="scientific">Idiomarina tyrosinivorans</name>
    <dbReference type="NCBI Taxonomy" id="1445662"/>
    <lineage>
        <taxon>Bacteria</taxon>
        <taxon>Pseudomonadati</taxon>
        <taxon>Pseudomonadota</taxon>
        <taxon>Gammaproteobacteria</taxon>
        <taxon>Alteromonadales</taxon>
        <taxon>Idiomarinaceae</taxon>
        <taxon>Idiomarina</taxon>
    </lineage>
</organism>
<dbReference type="OrthoDB" id="6237292at2"/>
<comment type="caution">
    <text evidence="2">The sequence shown here is derived from an EMBL/GenBank/DDBJ whole genome shotgun (WGS) entry which is preliminary data.</text>
</comment>
<keyword evidence="3" id="KW-1185">Reference proteome</keyword>
<reference evidence="2 3" key="1">
    <citation type="journal article" date="2011" name="Front. Microbiol.">
        <title>Genomic signatures of strain selection and enhancement in Bacillus atrophaeus var. globigii, a historical biowarfare simulant.</title>
        <authorList>
            <person name="Gibbons H.S."/>
            <person name="Broomall S.M."/>
            <person name="McNew L.A."/>
            <person name="Daligault H."/>
            <person name="Chapman C."/>
            <person name="Bruce D."/>
            <person name="Karavis M."/>
            <person name="Krepps M."/>
            <person name="McGregor P.A."/>
            <person name="Hong C."/>
            <person name="Park K.H."/>
            <person name="Akmal A."/>
            <person name="Feldman A."/>
            <person name="Lin J.S."/>
            <person name="Chang W.E."/>
            <person name="Higgs B.W."/>
            <person name="Demirev P."/>
            <person name="Lindquist J."/>
            <person name="Liem A."/>
            <person name="Fochler E."/>
            <person name="Read T.D."/>
            <person name="Tapia R."/>
            <person name="Johnson S."/>
            <person name="Bishop-Lilly K.A."/>
            <person name="Detter C."/>
            <person name="Han C."/>
            <person name="Sozhamannan S."/>
            <person name="Rosenzweig C.N."/>
            <person name="Skowronski E.W."/>
        </authorList>
    </citation>
    <scope>NUCLEOTIDE SEQUENCE [LARGE SCALE GENOMIC DNA]</scope>
    <source>
        <strain evidence="2 3">CC-PW-9</strain>
    </source>
</reference>
<name>A0A432ZLB8_9GAMM</name>